<feature type="transmembrane region" description="Helical" evidence="1">
    <location>
        <begin position="41"/>
        <end position="59"/>
    </location>
</feature>
<sequence length="194" mass="20966">MYIKNNAAALVFRVLFLAACGGGLAVKLTGPGESLGTVMEDFTVIACLLGFIYFVYLVVGRPSNERGSLRGAVTIYMAVILIRWLLASWGSSAAAAETGAGYLLLCLAAPAIAFADYILFCPKGRFSVYSPAFWTIIPVLFNLAVLIVNRMGAALRPVEYFTMPGAGFPESLFLFLGTGYLLLLLDSLMGRRRR</sequence>
<feature type="transmembrane region" description="Helical" evidence="1">
    <location>
        <begin position="172"/>
        <end position="189"/>
    </location>
</feature>
<reference evidence="2" key="2">
    <citation type="journal article" date="2021" name="PeerJ">
        <title>Extensive microbial diversity within the chicken gut microbiome revealed by metagenomics and culture.</title>
        <authorList>
            <person name="Gilroy R."/>
            <person name="Ravi A."/>
            <person name="Getino M."/>
            <person name="Pursley I."/>
            <person name="Horton D.L."/>
            <person name="Alikhan N.F."/>
            <person name="Baker D."/>
            <person name="Gharbi K."/>
            <person name="Hall N."/>
            <person name="Watson M."/>
            <person name="Adriaenssens E.M."/>
            <person name="Foster-Nyarko E."/>
            <person name="Jarju S."/>
            <person name="Secka A."/>
            <person name="Antonio M."/>
            <person name="Oren A."/>
            <person name="Chaudhuri R.R."/>
            <person name="La Ragione R."/>
            <person name="Hildebrand F."/>
            <person name="Pallen M.J."/>
        </authorList>
    </citation>
    <scope>NUCLEOTIDE SEQUENCE</scope>
    <source>
        <strain evidence="2">ChiHcec3-6078</strain>
    </source>
</reference>
<gene>
    <name evidence="2" type="ORF">IAC50_02960</name>
</gene>
<organism evidence="2 3">
    <name type="scientific">Candidatus Allocopromorpha excrementigallinarum</name>
    <dbReference type="NCBI Taxonomy" id="2840742"/>
    <lineage>
        <taxon>Bacteria</taxon>
        <taxon>Bacillati</taxon>
        <taxon>Bacillota</taxon>
        <taxon>Clostridia</taxon>
        <taxon>Eubacteriales</taxon>
        <taxon>Eubacteriaceae</taxon>
        <taxon>Eubacteriaceae incertae sedis</taxon>
        <taxon>Candidatus Allocopromorpha</taxon>
    </lineage>
</organism>
<dbReference type="EMBL" id="DVMP01000063">
    <property type="protein sequence ID" value="HIU25445.1"/>
    <property type="molecule type" value="Genomic_DNA"/>
</dbReference>
<evidence type="ECO:0000313" key="3">
    <source>
        <dbReference type="Proteomes" id="UP000824090"/>
    </source>
</evidence>
<dbReference type="AlphaFoldDB" id="A0A9D1L600"/>
<feature type="transmembrane region" description="Helical" evidence="1">
    <location>
        <begin position="71"/>
        <end position="90"/>
    </location>
</feature>
<dbReference type="Proteomes" id="UP000824090">
    <property type="component" value="Unassembled WGS sequence"/>
</dbReference>
<feature type="transmembrane region" description="Helical" evidence="1">
    <location>
        <begin position="102"/>
        <end position="120"/>
    </location>
</feature>
<comment type="caution">
    <text evidence="2">The sequence shown here is derived from an EMBL/GenBank/DDBJ whole genome shotgun (WGS) entry which is preliminary data.</text>
</comment>
<evidence type="ECO:0000313" key="2">
    <source>
        <dbReference type="EMBL" id="HIU25445.1"/>
    </source>
</evidence>
<keyword evidence="1" id="KW-1133">Transmembrane helix</keyword>
<proteinExistence type="predicted"/>
<protein>
    <submittedName>
        <fullName evidence="2">Uncharacterized protein</fullName>
    </submittedName>
</protein>
<name>A0A9D1L600_9FIRM</name>
<keyword evidence="1" id="KW-0812">Transmembrane</keyword>
<evidence type="ECO:0000256" key="1">
    <source>
        <dbReference type="SAM" id="Phobius"/>
    </source>
</evidence>
<keyword evidence="1" id="KW-0472">Membrane</keyword>
<accession>A0A9D1L600</accession>
<feature type="transmembrane region" description="Helical" evidence="1">
    <location>
        <begin position="132"/>
        <end position="152"/>
    </location>
</feature>
<reference evidence="2" key="1">
    <citation type="submission" date="2020-10" db="EMBL/GenBank/DDBJ databases">
        <authorList>
            <person name="Gilroy R."/>
        </authorList>
    </citation>
    <scope>NUCLEOTIDE SEQUENCE</scope>
    <source>
        <strain evidence="2">ChiHcec3-6078</strain>
    </source>
</reference>